<dbReference type="OMA" id="WVFPTAP"/>
<evidence type="ECO:0000313" key="4">
    <source>
        <dbReference type="Proteomes" id="UP000030651"/>
    </source>
</evidence>
<sequence length="248" mass="27893">MAPYSYIVQPQKGHGHTHTIIFLHGKGSNGEECANELFESETSEHYAPRGPQTLVDLFPTVRWIFLSAPQTQSTRFDCIESQWFDMWSVENPEEQVDLQVEGLAESILLLRQTIAEEESKVPQQKMFLAGISQGFATAITAFLLDEFHFAGLVGLCSWMPMGAYRAIENSKKVEIRSNGNTTRVPVFLGHSRDDNVVPIDNGLALRDFLSEREFAVEWHEYSNGGHWINEPRGVEDVVGFLQSNGNCS</sequence>
<dbReference type="STRING" id="1229662.W3WN02"/>
<organism evidence="3 4">
    <name type="scientific">Pestalotiopsis fici (strain W106-1 / CGMCC3.15140)</name>
    <dbReference type="NCBI Taxonomy" id="1229662"/>
    <lineage>
        <taxon>Eukaryota</taxon>
        <taxon>Fungi</taxon>
        <taxon>Dikarya</taxon>
        <taxon>Ascomycota</taxon>
        <taxon>Pezizomycotina</taxon>
        <taxon>Sordariomycetes</taxon>
        <taxon>Xylariomycetidae</taxon>
        <taxon>Amphisphaeriales</taxon>
        <taxon>Sporocadaceae</taxon>
        <taxon>Pestalotiopsis</taxon>
    </lineage>
</organism>
<dbReference type="Proteomes" id="UP000030651">
    <property type="component" value="Unassembled WGS sequence"/>
</dbReference>
<dbReference type="SUPFAM" id="SSF53474">
    <property type="entry name" value="alpha/beta-Hydrolases"/>
    <property type="match status" value="1"/>
</dbReference>
<protein>
    <recommendedName>
        <fullName evidence="2">Phospholipase/carboxylesterase/thioesterase domain-containing protein</fullName>
    </recommendedName>
</protein>
<accession>W3WN02</accession>
<dbReference type="InterPro" id="IPR029058">
    <property type="entry name" value="AB_hydrolase_fold"/>
</dbReference>
<evidence type="ECO:0000259" key="2">
    <source>
        <dbReference type="Pfam" id="PF02230"/>
    </source>
</evidence>
<dbReference type="GO" id="GO:0052689">
    <property type="term" value="F:carboxylic ester hydrolase activity"/>
    <property type="evidence" value="ECO:0007669"/>
    <property type="project" value="TreeGrafter"/>
</dbReference>
<proteinExistence type="inferred from homology"/>
<keyword evidence="4" id="KW-1185">Reference proteome</keyword>
<evidence type="ECO:0000256" key="1">
    <source>
        <dbReference type="ARBA" id="ARBA00006499"/>
    </source>
</evidence>
<dbReference type="GO" id="GO:0005737">
    <property type="term" value="C:cytoplasm"/>
    <property type="evidence" value="ECO:0007669"/>
    <property type="project" value="TreeGrafter"/>
</dbReference>
<dbReference type="Pfam" id="PF02230">
    <property type="entry name" value="Abhydrolase_2"/>
    <property type="match status" value="1"/>
</dbReference>
<dbReference type="OrthoDB" id="2418081at2759"/>
<dbReference type="Gene3D" id="3.40.50.1820">
    <property type="entry name" value="alpha/beta hydrolase"/>
    <property type="match status" value="1"/>
</dbReference>
<reference evidence="4" key="1">
    <citation type="journal article" date="2015" name="BMC Genomics">
        <title>Genomic and transcriptomic analysis of the endophytic fungus Pestalotiopsis fici reveals its lifestyle and high potential for synthesis of natural products.</title>
        <authorList>
            <person name="Wang X."/>
            <person name="Zhang X."/>
            <person name="Liu L."/>
            <person name="Xiang M."/>
            <person name="Wang W."/>
            <person name="Sun X."/>
            <person name="Che Y."/>
            <person name="Guo L."/>
            <person name="Liu G."/>
            <person name="Guo L."/>
            <person name="Wang C."/>
            <person name="Yin W.B."/>
            <person name="Stadler M."/>
            <person name="Zhang X."/>
            <person name="Liu X."/>
        </authorList>
    </citation>
    <scope>NUCLEOTIDE SEQUENCE [LARGE SCALE GENOMIC DNA]</scope>
    <source>
        <strain evidence="4">W106-1 / CGMCC3.15140</strain>
    </source>
</reference>
<name>W3WN02_PESFW</name>
<comment type="similarity">
    <text evidence="1">Belongs to the AB hydrolase superfamily. AB hydrolase 2 family.</text>
</comment>
<dbReference type="EMBL" id="KI912118">
    <property type="protein sequence ID" value="ETS75280.1"/>
    <property type="molecule type" value="Genomic_DNA"/>
</dbReference>
<dbReference type="PANTHER" id="PTHR10655:SF63">
    <property type="entry name" value="PHOSPHOLIPASE_CARBOXYLESTERASE_THIOESTERASE DOMAIN-CONTAINING PROTEIN"/>
    <property type="match status" value="1"/>
</dbReference>
<gene>
    <name evidence="3" type="ORF">PFICI_12224</name>
</gene>
<dbReference type="GeneID" id="19277237"/>
<dbReference type="KEGG" id="pfy:PFICI_12224"/>
<dbReference type="InParanoid" id="W3WN02"/>
<dbReference type="InterPro" id="IPR050565">
    <property type="entry name" value="LYPA1-2/EST-like"/>
</dbReference>
<evidence type="ECO:0000313" key="3">
    <source>
        <dbReference type="EMBL" id="ETS75280.1"/>
    </source>
</evidence>
<dbReference type="eggNOG" id="KOG2112">
    <property type="taxonomic scope" value="Eukaryota"/>
</dbReference>
<dbReference type="HOGENOM" id="CLU_049413_2_0_1"/>
<dbReference type="GO" id="GO:0008474">
    <property type="term" value="F:palmitoyl-(protein) hydrolase activity"/>
    <property type="evidence" value="ECO:0007669"/>
    <property type="project" value="TreeGrafter"/>
</dbReference>
<feature type="domain" description="Phospholipase/carboxylesterase/thioesterase" evidence="2">
    <location>
        <begin position="12"/>
        <end position="242"/>
    </location>
</feature>
<dbReference type="AlphaFoldDB" id="W3WN02"/>
<dbReference type="PANTHER" id="PTHR10655">
    <property type="entry name" value="LYSOPHOSPHOLIPASE-RELATED"/>
    <property type="match status" value="1"/>
</dbReference>
<dbReference type="InterPro" id="IPR003140">
    <property type="entry name" value="PLipase/COase/thioEstase"/>
</dbReference>
<dbReference type="RefSeq" id="XP_007838996.1">
    <property type="nucleotide sequence ID" value="XM_007840805.1"/>
</dbReference>